<evidence type="ECO:0000256" key="1">
    <source>
        <dbReference type="ARBA" id="ARBA00022614"/>
    </source>
</evidence>
<protein>
    <recommendedName>
        <fullName evidence="6">Chaoptin</fullName>
    </recommendedName>
</protein>
<name>A0AA86NK03_9EUKA</name>
<dbReference type="Pfam" id="PF12799">
    <property type="entry name" value="LRR_4"/>
    <property type="match status" value="1"/>
</dbReference>
<gene>
    <name evidence="4" type="ORF">HINF_LOCUS74001</name>
    <name evidence="3" type="ORF">HINF_LOCUS8197</name>
</gene>
<proteinExistence type="predicted"/>
<dbReference type="InterPro" id="IPR032675">
    <property type="entry name" value="LRR_dom_sf"/>
</dbReference>
<evidence type="ECO:0000313" key="4">
    <source>
        <dbReference type="EMBL" id="CAL6106838.1"/>
    </source>
</evidence>
<dbReference type="PANTHER" id="PTHR46652">
    <property type="entry name" value="LEUCINE-RICH REPEAT AND IQ DOMAIN-CONTAINING PROTEIN 1-RELATED"/>
    <property type="match status" value="1"/>
</dbReference>
<comment type="caution">
    <text evidence="3">The sequence shown here is derived from an EMBL/GenBank/DDBJ whole genome shotgun (WGS) entry which is preliminary data.</text>
</comment>
<dbReference type="InterPro" id="IPR025875">
    <property type="entry name" value="Leu-rich_rpt_4"/>
</dbReference>
<dbReference type="EMBL" id="CAXDID020000618">
    <property type="protein sequence ID" value="CAL6106838.1"/>
    <property type="molecule type" value="Genomic_DNA"/>
</dbReference>
<dbReference type="Proteomes" id="UP001642409">
    <property type="component" value="Unassembled WGS sequence"/>
</dbReference>
<dbReference type="SMART" id="SM00369">
    <property type="entry name" value="LRR_TYP"/>
    <property type="match status" value="10"/>
</dbReference>
<keyword evidence="2" id="KW-0677">Repeat</keyword>
<evidence type="ECO:0000256" key="2">
    <source>
        <dbReference type="ARBA" id="ARBA00022737"/>
    </source>
</evidence>
<dbReference type="SUPFAM" id="SSF52058">
    <property type="entry name" value="L domain-like"/>
    <property type="match status" value="7"/>
</dbReference>
<dbReference type="PANTHER" id="PTHR46652:SF3">
    <property type="entry name" value="LEUCINE-RICH REPEAT-CONTAINING PROTEIN 9"/>
    <property type="match status" value="1"/>
</dbReference>
<organism evidence="3">
    <name type="scientific">Hexamita inflata</name>
    <dbReference type="NCBI Taxonomy" id="28002"/>
    <lineage>
        <taxon>Eukaryota</taxon>
        <taxon>Metamonada</taxon>
        <taxon>Diplomonadida</taxon>
        <taxon>Hexamitidae</taxon>
        <taxon>Hexamitinae</taxon>
        <taxon>Hexamita</taxon>
    </lineage>
</organism>
<accession>A0AA86NK03</accession>
<dbReference type="PROSITE" id="PS51450">
    <property type="entry name" value="LRR"/>
    <property type="match status" value="12"/>
</dbReference>
<evidence type="ECO:0000313" key="5">
    <source>
        <dbReference type="Proteomes" id="UP001642409"/>
    </source>
</evidence>
<evidence type="ECO:0008006" key="6">
    <source>
        <dbReference type="Google" id="ProtNLM"/>
    </source>
</evidence>
<reference evidence="4 5" key="2">
    <citation type="submission" date="2024-07" db="EMBL/GenBank/DDBJ databases">
        <authorList>
            <person name="Akdeniz Z."/>
        </authorList>
    </citation>
    <scope>NUCLEOTIDE SEQUENCE [LARGE SCALE GENOMIC DNA]</scope>
</reference>
<dbReference type="InterPro" id="IPR003591">
    <property type="entry name" value="Leu-rich_rpt_typical-subtyp"/>
</dbReference>
<evidence type="ECO:0000313" key="3">
    <source>
        <dbReference type="EMBL" id="CAI9920552.1"/>
    </source>
</evidence>
<sequence>MNIESLIHHINFDPVWIQPQHIPVRHDFAKMLTPGADEQTILHLMQAESEKKCYSDYLTMMIKLLAPCVKNGILAAKNVDDLVSIAFIDCFHVETVVFNNCKHISFTELPKKIKHLSITNSCLKRIEGLEKMTQLESIDLSGNNLITCEILSKLKLKAVNLTRNKIIDLKHVQQFIQFQNTFISEQEQPTLPDIKKYLGQGGTEAQIKQIFNEMQLNIVSNEEAIHDSIMVQKYKNNVQQGGILEISNDQTIKSPEFVQYIGISGDNGITMLKVIGCNNLILERCPQSAYSSLTKLTVNNCGLKNLNGIQIMIQLKELNLSLNLIIDISMLAPLVHLQVLDLGKNNIKQISVLSNFKQLNQLDLSENLIEDISSLKNLQQMQILDLSYNNIKCVSDLVNLIKITKLNLSRNNIFNIEALSNMMQLKYLNISVNHIISISICSKFNYLSDLRIEYNLIQDFEPIFKHKLVNRSWIQKQNNPTDIDYINAFNCSEDNVQIVIQKIQEQKEMSDNKYMLIKKYQNDIQNNCLKINGENNLNNLQITDILKLKRLEAINCQILDFKEDQVPLTLTQMKLNRCTFKNTHYGINMITGIYQMEQLVELDLAFNQIRDILEIGNLSNLQRLYLQNNEIYRVHSLNNLKKLTYLNIQNNKIIFSEPLKQLQTDIQKDNQSQVIFGKQQFKGFNQEKLIMIIDNNLIVDNLQLSNQDAPHLADYKNFLGPNSSDDQVKELALLAGHLYYSLKMLLKYSNNIQYYSNTVQSVGHGFTNPVNNMIQNYIKSLHIINDNELIDFGFTYELNVQILKIEDCINVKLPRILTNHLLANDQTLTNYQEVKLIQLPTQITWLSITNSNLMNLVGLELLPQLQKIELINNPLTQIQSIFSLSKVTYLKINNTKLADISGLQQMKQLVELDLGFNLIKEIHDLKYLINLKKLIMQNNEISRIIALRDLNQLDFLNISNNKIIFSEPICNLKLQLQIENNLVSDNIGFYNQGKPQFCDYKNFIGPNSTDNEAQELSEIVSKTTNTAQMKRKYANAVQYQQLIIQNDLQLIDFGFTSEINVTSLIIKNCPNTKLPITTKYFQMNNGILVNYPEVKYVIPTQIVQLVINNSKITNLIGIENIKQLQYADFRDNSIISVEPLQRLVNIKHLILDGNFIQDIQFITVLPNYKLEWVYYQRVPTDADYQNYLNDINSLATITELKTALASKKTQTDKFIAQITKYETEMHKKYQQTVQNQTLQINGDVNVKDFRFVDQLPIMDLQFNTCINIKFLRTPTKIVQLTITYSQLTNLIGIETMKQLQFVDFRNNSIISVEPIKQLTKCQKILLDNNAICDMENITSLPNYTSDWIYYQRIATDTELVNYLKDTNSQLTLADLKAMLTQKIQNTKQLILRAHDTYDTLIVQKYQNAVSWNQLKIENDSELKDFKAVERLPVLNLQLNNCININLRRTPSKIISLTINNSKITNLIGIENIKQLQYADFRDNSIISVEPLQRLVNIKHLILDGNFIQDIQFITVLPNYKLEWVYYQRVPTDADYQNYLNDINSLATITELKTALASKKTQTDKFIAQITKYETEMHKKYQQTVQNQTLQINGDVNVKDFRFVDQLPIMDLQFNTCINIKFLRTPTKIVQLTITYSQLTNLIGIETMKQLQFVDFRNNSIISVEPIKQLTKCQKILLDNNAICDMENITSLPNYTSDWIYYQRIATDTELVNYLKDTNSQLTLADLKAMLTQKIQNTKQLILRAHDTYDTLIVQKYQNAVSWNQLKIENDSELKDFKAVERLPVLNLQLNNCININLRRTPSKIISLTINNSKITNLIGIENIKQLQYADFRDNSIISVEPLQRLVNIKHLILDGNFIQDIQFITVLPNYKLEWVYYQRVPTDADYQNYLNDINSLATITELKTALASKKTQTDKFIAQITKYETEMHKKYQQTVQNQTLQINGDVNVKDFRFVDQLPIMDLQFNTCINIKFLRTPTKIVQLTITYSQLTNLIGIETMKQLQFVDFRNNSIISVEPIKQLTKCQKILLDNNAICDMENITSLPNYTSDWIYYQRIATDTELVNYLKDTNSQLTLADLKAMLTQKIQNTKQLILRAHDTYDTLIVQKYQNAVSWNQLKIENDSELKDFKAVERLPVLNLQLNNCININLRRTPSKIISLTINNSKITNLIGIENLTYVRYVDLRQNNIISIEPIKSLQNIQIILIDYNFIQDLEYMLPKYSDWIYHQKVETDEDISKFLQDTNQKITVKEFRASFKEKKRITAELILQYPVQYDIQMKEKYQSQVLQEHPFPSEKYGSYLSIKNDSELRDLRFVEDLGVTDLRLRDCQNAHILRAPTNLRLLQFCSAINNVKGIERLSNLEVLNLKNNKIVSLNIQALEKLEYLYVENNKIVDFSAVEYLIKKGCFKKGHYTSGQKEPDEQELFEAILW</sequence>
<dbReference type="SMART" id="SM00365">
    <property type="entry name" value="LRR_SD22"/>
    <property type="match status" value="20"/>
</dbReference>
<dbReference type="Gene3D" id="3.80.10.10">
    <property type="entry name" value="Ribonuclease Inhibitor"/>
    <property type="match status" value="12"/>
</dbReference>
<dbReference type="InterPro" id="IPR001611">
    <property type="entry name" value="Leu-rich_rpt"/>
</dbReference>
<reference evidence="3" key="1">
    <citation type="submission" date="2023-06" db="EMBL/GenBank/DDBJ databases">
        <authorList>
            <person name="Kurt Z."/>
        </authorList>
    </citation>
    <scope>NUCLEOTIDE SEQUENCE</scope>
</reference>
<dbReference type="InterPro" id="IPR050836">
    <property type="entry name" value="SDS22/Internalin_LRR"/>
</dbReference>
<keyword evidence="1" id="KW-0433">Leucine-rich repeat</keyword>
<keyword evidence="5" id="KW-1185">Reference proteome</keyword>
<dbReference type="EMBL" id="CATOUU010000201">
    <property type="protein sequence ID" value="CAI9920552.1"/>
    <property type="molecule type" value="Genomic_DNA"/>
</dbReference>